<dbReference type="InterPro" id="IPR016152">
    <property type="entry name" value="PTrfase/Anion_transptr"/>
</dbReference>
<dbReference type="KEGG" id="drt:Dret_1599"/>
<protein>
    <submittedName>
        <fullName evidence="2">PTS IIA-like nitrogen-regulatory protein PtsN</fullName>
    </submittedName>
</protein>
<dbReference type="STRING" id="485915.Dret_1599"/>
<keyword evidence="3" id="KW-1185">Reference proteome</keyword>
<accession>C8X386</accession>
<feature type="domain" description="PTS EIIA type-2" evidence="1">
    <location>
        <begin position="5"/>
        <end position="149"/>
    </location>
</feature>
<name>C8X386_DESRD</name>
<dbReference type="PROSITE" id="PS00372">
    <property type="entry name" value="PTS_EIIA_TYPE_2_HIS"/>
    <property type="match status" value="1"/>
</dbReference>
<organism evidence="2 3">
    <name type="scientific">Desulfohalobium retbaense (strain ATCC 49708 / DSM 5692 / JCM 16813 / HR100)</name>
    <dbReference type="NCBI Taxonomy" id="485915"/>
    <lineage>
        <taxon>Bacteria</taxon>
        <taxon>Pseudomonadati</taxon>
        <taxon>Thermodesulfobacteriota</taxon>
        <taxon>Desulfovibrionia</taxon>
        <taxon>Desulfovibrionales</taxon>
        <taxon>Desulfohalobiaceae</taxon>
        <taxon>Desulfohalobium</taxon>
    </lineage>
</organism>
<sequence length="149" mass="16363">MQLNEFLEGELILPDLTARDKAGVLEELVTPLGHKWPQLDLESAKAVLLEREGLGSTGIGDGIAIPHGKLDVLDEVSVVVGRSLPGVEFDALDQKPCHIFFLVMAPEHVAGMHLRILATISRTLKDEVFRQSFMQAEGKEGLWQLLQAT</sequence>
<dbReference type="PANTHER" id="PTHR47738">
    <property type="entry name" value="PTS SYSTEM FRUCTOSE-LIKE EIIA COMPONENT-RELATED"/>
    <property type="match status" value="1"/>
</dbReference>
<dbReference type="InterPro" id="IPR002178">
    <property type="entry name" value="PTS_EIIA_type-2_dom"/>
</dbReference>
<dbReference type="EMBL" id="CP001734">
    <property type="protein sequence ID" value="ACV68883.1"/>
    <property type="molecule type" value="Genomic_DNA"/>
</dbReference>
<reference evidence="2 3" key="2">
    <citation type="journal article" date="2010" name="Stand. Genomic Sci.">
        <title>Complete genome sequence of Desulfohalobium retbaense type strain (HR(100)).</title>
        <authorList>
            <person name="Spring S."/>
            <person name="Nolan M."/>
            <person name="Lapidus A."/>
            <person name="Glavina Del Rio T."/>
            <person name="Copeland A."/>
            <person name="Tice H."/>
            <person name="Cheng J.F."/>
            <person name="Lucas S."/>
            <person name="Land M."/>
            <person name="Chen F."/>
            <person name="Bruce D."/>
            <person name="Goodwin L."/>
            <person name="Pitluck S."/>
            <person name="Ivanova N."/>
            <person name="Mavromatis K."/>
            <person name="Mikhailova N."/>
            <person name="Pati A."/>
            <person name="Chen A."/>
            <person name="Palaniappan K."/>
            <person name="Hauser L."/>
            <person name="Chang Y.J."/>
            <person name="Jeffries C.D."/>
            <person name="Munk C."/>
            <person name="Kiss H."/>
            <person name="Chain P."/>
            <person name="Han C."/>
            <person name="Brettin T."/>
            <person name="Detter J.C."/>
            <person name="Schuler E."/>
            <person name="Goker M."/>
            <person name="Rohde M."/>
            <person name="Bristow J."/>
            <person name="Eisen J.A."/>
            <person name="Markowitz V."/>
            <person name="Hugenholtz P."/>
            <person name="Kyrpides N.C."/>
            <person name="Klenk H.P."/>
        </authorList>
    </citation>
    <scope>NUCLEOTIDE SEQUENCE [LARGE SCALE GENOMIC DNA]</scope>
    <source>
        <strain evidence="2 3">DSM 5692</strain>
    </source>
</reference>
<dbReference type="CDD" id="cd00211">
    <property type="entry name" value="PTS_IIA_fru"/>
    <property type="match status" value="1"/>
</dbReference>
<dbReference type="PANTHER" id="PTHR47738:SF2">
    <property type="entry name" value="PTS SYSTEM FRUCTOSE-LIKE EIIA COMPONENT"/>
    <property type="match status" value="1"/>
</dbReference>
<dbReference type="AlphaFoldDB" id="C8X386"/>
<dbReference type="HOGENOM" id="CLU_072531_5_0_7"/>
<evidence type="ECO:0000313" key="2">
    <source>
        <dbReference type="EMBL" id="ACV68883.1"/>
    </source>
</evidence>
<dbReference type="eggNOG" id="COG1762">
    <property type="taxonomic scope" value="Bacteria"/>
</dbReference>
<dbReference type="Pfam" id="PF00359">
    <property type="entry name" value="PTS_EIIA_2"/>
    <property type="match status" value="1"/>
</dbReference>
<dbReference type="Gene3D" id="3.40.930.10">
    <property type="entry name" value="Mannitol-specific EII, Chain A"/>
    <property type="match status" value="1"/>
</dbReference>
<evidence type="ECO:0000313" key="3">
    <source>
        <dbReference type="Proteomes" id="UP000001052"/>
    </source>
</evidence>
<reference evidence="3" key="1">
    <citation type="submission" date="2009-09" db="EMBL/GenBank/DDBJ databases">
        <title>The complete chromosome of Desulfohalobium retbaense DSM 5692.</title>
        <authorList>
            <consortium name="US DOE Joint Genome Institute (JGI-PGF)"/>
            <person name="Lucas S."/>
            <person name="Copeland A."/>
            <person name="Lapidus A."/>
            <person name="Glavina del Rio T."/>
            <person name="Dalin E."/>
            <person name="Tice H."/>
            <person name="Bruce D."/>
            <person name="Goodwin L."/>
            <person name="Pitluck S."/>
            <person name="Kyrpides N."/>
            <person name="Mavromatis K."/>
            <person name="Ivanova N."/>
            <person name="Mikhailova N."/>
            <person name="Munk A.C."/>
            <person name="Brettin T."/>
            <person name="Detter J.C."/>
            <person name="Han C."/>
            <person name="Tapia R."/>
            <person name="Larimer F."/>
            <person name="Land M."/>
            <person name="Hauser L."/>
            <person name="Markowitz V."/>
            <person name="Cheng J.-F."/>
            <person name="Hugenholtz P."/>
            <person name="Woyke T."/>
            <person name="Wu D."/>
            <person name="Spring S."/>
            <person name="Klenk H.-P."/>
            <person name="Eisen J.A."/>
        </authorList>
    </citation>
    <scope>NUCLEOTIDE SEQUENCE [LARGE SCALE GENOMIC DNA]</scope>
    <source>
        <strain evidence="3">DSM 5692</strain>
    </source>
</reference>
<dbReference type="InterPro" id="IPR051541">
    <property type="entry name" value="PTS_SugarTrans_NitroReg"/>
</dbReference>
<dbReference type="SUPFAM" id="SSF55804">
    <property type="entry name" value="Phoshotransferase/anion transport protein"/>
    <property type="match status" value="1"/>
</dbReference>
<gene>
    <name evidence="2" type="ordered locus">Dret_1599</name>
</gene>
<dbReference type="RefSeq" id="WP_015752026.1">
    <property type="nucleotide sequence ID" value="NC_013223.1"/>
</dbReference>
<dbReference type="OrthoDB" id="95460at2"/>
<dbReference type="Proteomes" id="UP000001052">
    <property type="component" value="Chromosome"/>
</dbReference>
<evidence type="ECO:0000259" key="1">
    <source>
        <dbReference type="PROSITE" id="PS51094"/>
    </source>
</evidence>
<proteinExistence type="predicted"/>
<dbReference type="PROSITE" id="PS51094">
    <property type="entry name" value="PTS_EIIA_TYPE_2"/>
    <property type="match status" value="1"/>
</dbReference>